<dbReference type="GO" id="GO:0009927">
    <property type="term" value="F:histidine phosphotransfer kinase activity"/>
    <property type="evidence" value="ECO:0007669"/>
    <property type="project" value="TreeGrafter"/>
</dbReference>
<reference evidence="9 10" key="1">
    <citation type="journal article" date="2015" name="Fungal Genet. Biol.">
        <title>Evolution of novel wood decay mechanisms in Agaricales revealed by the genome sequences of Fistulina hepatica and Cylindrobasidium torrendii.</title>
        <authorList>
            <person name="Floudas D."/>
            <person name="Held B.W."/>
            <person name="Riley R."/>
            <person name="Nagy L.G."/>
            <person name="Koehler G."/>
            <person name="Ransdell A.S."/>
            <person name="Younus H."/>
            <person name="Chow J."/>
            <person name="Chiniquy J."/>
            <person name="Lipzen A."/>
            <person name="Tritt A."/>
            <person name="Sun H."/>
            <person name="Haridas S."/>
            <person name="LaButti K."/>
            <person name="Ohm R.A."/>
            <person name="Kues U."/>
            <person name="Blanchette R.A."/>
            <person name="Grigoriev I.V."/>
            <person name="Minto R.E."/>
            <person name="Hibbett D.S."/>
        </authorList>
    </citation>
    <scope>NUCLEOTIDE SEQUENCE [LARGE SCALE GENOMIC DNA]</scope>
    <source>
        <strain evidence="9 10">FP15055 ss-10</strain>
    </source>
</reference>
<dbReference type="PROSITE" id="PS50110">
    <property type="entry name" value="RESPONSE_REGULATORY"/>
    <property type="match status" value="1"/>
</dbReference>
<feature type="transmembrane region" description="Helical" evidence="6">
    <location>
        <begin position="185"/>
        <end position="205"/>
    </location>
</feature>
<dbReference type="InterPro" id="IPR005467">
    <property type="entry name" value="His_kinase_dom"/>
</dbReference>
<name>A0A0D7BJW9_9AGAR</name>
<dbReference type="PRINTS" id="PR00344">
    <property type="entry name" value="BCTRLSENSOR"/>
</dbReference>
<keyword evidence="6" id="KW-0472">Membrane</keyword>
<dbReference type="CDD" id="cd17546">
    <property type="entry name" value="REC_hyHK_CKI1_RcsC-like"/>
    <property type="match status" value="1"/>
</dbReference>
<feature type="domain" description="Histidine kinase" evidence="7">
    <location>
        <begin position="365"/>
        <end position="520"/>
    </location>
</feature>
<evidence type="ECO:0000313" key="9">
    <source>
        <dbReference type="EMBL" id="KIY70540.1"/>
    </source>
</evidence>
<evidence type="ECO:0000313" key="10">
    <source>
        <dbReference type="Proteomes" id="UP000054007"/>
    </source>
</evidence>
<feature type="transmembrane region" description="Helical" evidence="6">
    <location>
        <begin position="63"/>
        <end position="83"/>
    </location>
</feature>
<sequence length="855" mass="94020">MDDPCDEDEIEPRYHRTPVPGSGFWGSCKTIAVFWYGLLSFFDPSFQNPEHEREYQREVWANGRALSIFASLFFVVTWVMAIASIQKPTVLADQIFYFGVASVLTVPLAVFCYFDYPLKYPKLYQTFICASTWSWASYQVLYQFFCKYYTADDGSHLFTCGTKDFVSTFYYASAMQTVALFGGHLGRISATVGASVFITFSSALIMPYRSAWYRNIINFLVFQSFLLYMHFQLDMVRVPLNTALLAAQNMRASGVVGKGSHIEFEALEGSLTQMSKGAVATHYSNRMDSGKFEVLNRPYPFHQVIQSLMLPLDLSTSAHDQSLHVHLDPRIDEYALRAQHLTLGKSSDEVDLMLKDRGDLPAGIVCGDENRLRQIVTNLASNAVKFNGKGGTLTVRTQLVEPATSSCSTPNDKSSDSTLVNARPYSVALAKSESQQDLERIIVRIEVSDTGVGISPRAYADASIFSAFIQTDLGKTQGGKGTGLGLALVRRIVKLSGGRLGLYSRRGHGSTFWVELPLGVGSQVIQPSPMEECHALGPDITPNTFALAPILSHDSDSLQRKRLEHERAEIIALRQSRRSPSLTRSPAALRGLMNAEGPVELHLASHNPTASAPTRTIGDPSTGTEYAHDIRVQVETITEPEQAAIAHPRPNYITLPSPQLFTLDNALPPSVSAPVGQSFSRGGTSPRGGISSPGSFLFDRCQVLVVDDDKLTRLLMKRMLERLGCSVTVAENGQVALNILLGLVQTPSSDRSVPVLEHRLSESVSPRVFTAIFLDNQMPLMSGLQLVAKLRELQRTDFVVGVTGNALRQDQEEYLSAGADNVLAKPVMEGSLTAMLAEGERRRRMRDSSAPSTPS</sequence>
<dbReference type="Gene3D" id="3.40.50.2300">
    <property type="match status" value="1"/>
</dbReference>
<dbReference type="PROSITE" id="PS50109">
    <property type="entry name" value="HIS_KIN"/>
    <property type="match status" value="1"/>
</dbReference>
<dbReference type="Pfam" id="PF00072">
    <property type="entry name" value="Response_reg"/>
    <property type="match status" value="1"/>
</dbReference>
<dbReference type="InterPro" id="IPR004358">
    <property type="entry name" value="Sig_transdc_His_kin-like_C"/>
</dbReference>
<comment type="catalytic activity">
    <reaction evidence="1">
        <text>ATP + protein L-histidine = ADP + protein N-phospho-L-histidine.</text>
        <dbReference type="EC" id="2.7.13.3"/>
    </reaction>
</comment>
<dbReference type="InterPro" id="IPR011006">
    <property type="entry name" value="CheY-like_superfamily"/>
</dbReference>
<dbReference type="Pfam" id="PF02518">
    <property type="entry name" value="HATPase_c"/>
    <property type="match status" value="1"/>
</dbReference>
<evidence type="ECO:0000256" key="6">
    <source>
        <dbReference type="SAM" id="Phobius"/>
    </source>
</evidence>
<dbReference type="InterPro" id="IPR036890">
    <property type="entry name" value="HATPase_C_sf"/>
</dbReference>
<feature type="modified residue" description="4-aspartylphosphate" evidence="5">
    <location>
        <position position="775"/>
    </location>
</feature>
<feature type="transmembrane region" description="Helical" evidence="6">
    <location>
        <begin position="23"/>
        <end position="42"/>
    </location>
</feature>
<evidence type="ECO:0000256" key="4">
    <source>
        <dbReference type="ARBA" id="ARBA00022777"/>
    </source>
</evidence>
<dbReference type="EMBL" id="KN880466">
    <property type="protein sequence ID" value="KIY70540.1"/>
    <property type="molecule type" value="Genomic_DNA"/>
</dbReference>
<dbReference type="InterPro" id="IPR001789">
    <property type="entry name" value="Sig_transdc_resp-reg_receiver"/>
</dbReference>
<dbReference type="InterPro" id="IPR003594">
    <property type="entry name" value="HATPase_dom"/>
</dbReference>
<keyword evidence="3" id="KW-0808">Transferase</keyword>
<dbReference type="PANTHER" id="PTHR43047:SF66">
    <property type="entry name" value="HISKA"/>
    <property type="match status" value="1"/>
</dbReference>
<dbReference type="SUPFAM" id="SSF55874">
    <property type="entry name" value="ATPase domain of HSP90 chaperone/DNA topoisomerase II/histidine kinase"/>
    <property type="match status" value="1"/>
</dbReference>
<feature type="transmembrane region" description="Helical" evidence="6">
    <location>
        <begin position="95"/>
        <end position="114"/>
    </location>
</feature>
<dbReference type="SUPFAM" id="SSF52172">
    <property type="entry name" value="CheY-like"/>
    <property type="match status" value="1"/>
</dbReference>
<keyword evidence="10" id="KW-1185">Reference proteome</keyword>
<keyword evidence="4" id="KW-0418">Kinase</keyword>
<dbReference type="PANTHER" id="PTHR43047">
    <property type="entry name" value="TWO-COMPONENT HISTIDINE PROTEIN KINASE"/>
    <property type="match status" value="1"/>
</dbReference>
<dbReference type="AlphaFoldDB" id="A0A0D7BJW9"/>
<keyword evidence="5" id="KW-0597">Phosphoprotein</keyword>
<dbReference type="Proteomes" id="UP000054007">
    <property type="component" value="Unassembled WGS sequence"/>
</dbReference>
<evidence type="ECO:0000256" key="1">
    <source>
        <dbReference type="ARBA" id="ARBA00000085"/>
    </source>
</evidence>
<keyword evidence="6" id="KW-0812">Transmembrane</keyword>
<dbReference type="OrthoDB" id="60033at2759"/>
<dbReference type="Gene3D" id="3.30.565.10">
    <property type="entry name" value="Histidine kinase-like ATPase, C-terminal domain"/>
    <property type="match status" value="1"/>
</dbReference>
<feature type="transmembrane region" description="Helical" evidence="6">
    <location>
        <begin position="212"/>
        <end position="231"/>
    </location>
</feature>
<accession>A0A0D7BJW9</accession>
<evidence type="ECO:0000256" key="5">
    <source>
        <dbReference type="PROSITE-ProRule" id="PRU00169"/>
    </source>
</evidence>
<dbReference type="GO" id="GO:0000155">
    <property type="term" value="F:phosphorelay sensor kinase activity"/>
    <property type="evidence" value="ECO:0007669"/>
    <property type="project" value="TreeGrafter"/>
</dbReference>
<evidence type="ECO:0000259" key="7">
    <source>
        <dbReference type="PROSITE" id="PS50109"/>
    </source>
</evidence>
<feature type="transmembrane region" description="Helical" evidence="6">
    <location>
        <begin position="126"/>
        <end position="145"/>
    </location>
</feature>
<evidence type="ECO:0000259" key="8">
    <source>
        <dbReference type="PROSITE" id="PS50110"/>
    </source>
</evidence>
<organism evidence="9 10">
    <name type="scientific">Cylindrobasidium torrendii FP15055 ss-10</name>
    <dbReference type="NCBI Taxonomy" id="1314674"/>
    <lineage>
        <taxon>Eukaryota</taxon>
        <taxon>Fungi</taxon>
        <taxon>Dikarya</taxon>
        <taxon>Basidiomycota</taxon>
        <taxon>Agaricomycotina</taxon>
        <taxon>Agaricomycetes</taxon>
        <taxon>Agaricomycetidae</taxon>
        <taxon>Agaricales</taxon>
        <taxon>Marasmiineae</taxon>
        <taxon>Physalacriaceae</taxon>
        <taxon>Cylindrobasidium</taxon>
    </lineage>
</organism>
<dbReference type="GO" id="GO:0005886">
    <property type="term" value="C:plasma membrane"/>
    <property type="evidence" value="ECO:0007669"/>
    <property type="project" value="TreeGrafter"/>
</dbReference>
<dbReference type="SMART" id="SM00387">
    <property type="entry name" value="HATPase_c"/>
    <property type="match status" value="1"/>
</dbReference>
<dbReference type="SMART" id="SM00448">
    <property type="entry name" value="REC"/>
    <property type="match status" value="1"/>
</dbReference>
<feature type="domain" description="Response regulatory" evidence="8">
    <location>
        <begin position="702"/>
        <end position="840"/>
    </location>
</feature>
<evidence type="ECO:0000256" key="3">
    <source>
        <dbReference type="ARBA" id="ARBA00022679"/>
    </source>
</evidence>
<gene>
    <name evidence="9" type="ORF">CYLTODRAFT_347512</name>
</gene>
<protein>
    <recommendedName>
        <fullName evidence="2">histidine kinase</fullName>
        <ecNumber evidence="2">2.7.13.3</ecNumber>
    </recommendedName>
</protein>
<dbReference type="STRING" id="1314674.A0A0D7BJW9"/>
<evidence type="ECO:0000256" key="2">
    <source>
        <dbReference type="ARBA" id="ARBA00012438"/>
    </source>
</evidence>
<proteinExistence type="predicted"/>
<dbReference type="EC" id="2.7.13.3" evidence="2"/>
<keyword evidence="6" id="KW-1133">Transmembrane helix</keyword>